<dbReference type="PROSITE" id="PS50853">
    <property type="entry name" value="FN3"/>
    <property type="match status" value="1"/>
</dbReference>
<dbReference type="CDD" id="cd00063">
    <property type="entry name" value="FN3"/>
    <property type="match status" value="1"/>
</dbReference>
<dbReference type="SMART" id="SM00060">
    <property type="entry name" value="FN3"/>
    <property type="match status" value="2"/>
</dbReference>
<accession>Q4SSB6</accession>
<reference evidence="3" key="1">
    <citation type="journal article" date="2004" name="Nature">
        <title>Genome duplication in the teleost fish Tetraodon nigroviridis reveals the early vertebrate proto-karyotype.</title>
        <authorList>
            <person name="Jaillon O."/>
            <person name="Aury J.-M."/>
            <person name="Brunet F."/>
            <person name="Petit J.-L."/>
            <person name="Stange-Thomann N."/>
            <person name="Mauceli E."/>
            <person name="Bouneau L."/>
            <person name="Fischer C."/>
            <person name="Ozouf-Costaz C."/>
            <person name="Bernot A."/>
            <person name="Nicaud S."/>
            <person name="Jaffe D."/>
            <person name="Fisher S."/>
            <person name="Lutfalla G."/>
            <person name="Dossat C."/>
            <person name="Segurens B."/>
            <person name="Dasilva C."/>
            <person name="Salanoubat M."/>
            <person name="Levy M."/>
            <person name="Boudet N."/>
            <person name="Castellano S."/>
            <person name="Anthouard V."/>
            <person name="Jubin C."/>
            <person name="Castelli V."/>
            <person name="Katinka M."/>
            <person name="Vacherie B."/>
            <person name="Biemont C."/>
            <person name="Skalli Z."/>
            <person name="Cattolico L."/>
            <person name="Poulain J."/>
            <person name="De Berardinis V."/>
            <person name="Cruaud C."/>
            <person name="Duprat S."/>
            <person name="Brottier P."/>
            <person name="Coutanceau J.-P."/>
            <person name="Gouzy J."/>
            <person name="Parra G."/>
            <person name="Lardier G."/>
            <person name="Chapple C."/>
            <person name="McKernan K.J."/>
            <person name="McEwan P."/>
            <person name="Bosak S."/>
            <person name="Kellis M."/>
            <person name="Volff J.-N."/>
            <person name="Guigo R."/>
            <person name="Zody M.C."/>
            <person name="Mesirov J."/>
            <person name="Lindblad-Toh K."/>
            <person name="Birren B."/>
            <person name="Nusbaum C."/>
            <person name="Kahn D."/>
            <person name="Robinson-Rechavi M."/>
            <person name="Laudet V."/>
            <person name="Schachter V."/>
            <person name="Quetier F."/>
            <person name="Saurin W."/>
            <person name="Scarpelli C."/>
            <person name="Wincker P."/>
            <person name="Lander E.S."/>
            <person name="Weissenbach J."/>
            <person name="Roest Crollius H."/>
        </authorList>
    </citation>
    <scope>NUCLEOTIDE SEQUENCE [LARGE SCALE GENOMIC DNA]</scope>
</reference>
<proteinExistence type="predicted"/>
<dbReference type="InterPro" id="IPR003961">
    <property type="entry name" value="FN3_dom"/>
</dbReference>
<reference evidence="3" key="2">
    <citation type="submission" date="2004-02" db="EMBL/GenBank/DDBJ databases">
        <authorList>
            <consortium name="Genoscope"/>
            <consortium name="Whitehead Institute Centre for Genome Research"/>
        </authorList>
    </citation>
    <scope>NUCLEOTIDE SEQUENCE</scope>
</reference>
<feature type="domain" description="Fibronectin type-III" evidence="2">
    <location>
        <begin position="85"/>
        <end position="172"/>
    </location>
</feature>
<dbReference type="EMBL" id="CAAE01014473">
    <property type="protein sequence ID" value="CAF96466.1"/>
    <property type="molecule type" value="Genomic_DNA"/>
</dbReference>
<dbReference type="PANTHER" id="PTHR46708:SF2">
    <property type="entry name" value="FIBRONECTIN TYPE-III DOMAIN-CONTAINING PROTEIN"/>
    <property type="match status" value="1"/>
</dbReference>
<dbReference type="InterPro" id="IPR050991">
    <property type="entry name" value="ECM_Regulatory_Proteins"/>
</dbReference>
<dbReference type="InterPro" id="IPR036116">
    <property type="entry name" value="FN3_sf"/>
</dbReference>
<evidence type="ECO:0000256" key="1">
    <source>
        <dbReference type="ARBA" id="ARBA00022737"/>
    </source>
</evidence>
<sequence length="265" mass="27719">PLNSNGFVVTGQNESSISLQWNKVGNQSFILQVEGSVISVPAPDGNGPVTHTVSALSAGTEYTFTLFTVFNGVTSRGENLTAATAPLNSNGFVVTGQNESSISLQWNKVGNQSFILQVEGSVINVPAPDGNGPVTHTVSALSAGTEYTFTLFTVFNGVPSRGENLTAATAPLNSNGFVVTGQNESSISLQWNKVGNQSFILQVEAPLNSNGFVVTGQNESSISLQWNKVGNQSFILQVEGSVISVPAPDGNGPVDPHSLCSLCWD</sequence>
<comment type="caution">
    <text evidence="3">The sequence shown here is derived from an EMBL/GenBank/DDBJ whole genome shotgun (WGS) entry which is preliminary data.</text>
</comment>
<dbReference type="SUPFAM" id="SSF49265">
    <property type="entry name" value="Fibronectin type III"/>
    <property type="match status" value="1"/>
</dbReference>
<dbReference type="OrthoDB" id="7357196at2759"/>
<dbReference type="Gene3D" id="2.60.40.10">
    <property type="entry name" value="Immunoglobulins"/>
    <property type="match status" value="2"/>
</dbReference>
<organism evidence="3">
    <name type="scientific">Tetraodon nigroviridis</name>
    <name type="common">Spotted green pufferfish</name>
    <name type="synonym">Chelonodon nigroviridis</name>
    <dbReference type="NCBI Taxonomy" id="99883"/>
    <lineage>
        <taxon>Eukaryota</taxon>
        <taxon>Metazoa</taxon>
        <taxon>Chordata</taxon>
        <taxon>Craniata</taxon>
        <taxon>Vertebrata</taxon>
        <taxon>Euteleostomi</taxon>
        <taxon>Actinopterygii</taxon>
        <taxon>Neopterygii</taxon>
        <taxon>Teleostei</taxon>
        <taxon>Neoteleostei</taxon>
        <taxon>Acanthomorphata</taxon>
        <taxon>Eupercaria</taxon>
        <taxon>Tetraodontiformes</taxon>
        <taxon>Tetradontoidea</taxon>
        <taxon>Tetraodontidae</taxon>
        <taxon>Tetraodon</taxon>
    </lineage>
</organism>
<gene>
    <name evidence="3" type="ORF">GSTENG00013505001</name>
</gene>
<evidence type="ECO:0000313" key="3">
    <source>
        <dbReference type="EMBL" id="CAF96466.1"/>
    </source>
</evidence>
<evidence type="ECO:0000259" key="2">
    <source>
        <dbReference type="PROSITE" id="PS50853"/>
    </source>
</evidence>
<keyword evidence="1" id="KW-0677">Repeat</keyword>
<protein>
    <submittedName>
        <fullName evidence="3">(spotted green pufferfish) hypothetical protein</fullName>
    </submittedName>
</protein>
<feature type="non-terminal residue" evidence="3">
    <location>
        <position position="265"/>
    </location>
</feature>
<name>Q4SSB6_TETNG</name>
<dbReference type="InterPro" id="IPR013783">
    <property type="entry name" value="Ig-like_fold"/>
</dbReference>
<dbReference type="PANTHER" id="PTHR46708">
    <property type="entry name" value="TENASCIN"/>
    <property type="match status" value="1"/>
</dbReference>
<dbReference type="AlphaFoldDB" id="Q4SSB6"/>
<dbReference type="KEGG" id="tng:GSTEN00013505G001"/>